<dbReference type="Proteomes" id="UP001318040">
    <property type="component" value="Chromosome 32"/>
</dbReference>
<accession>A0AAJ7X418</accession>
<dbReference type="PANTHER" id="PTHR24124">
    <property type="entry name" value="ANKYRIN REPEAT FAMILY A"/>
    <property type="match status" value="1"/>
</dbReference>
<evidence type="ECO:0000256" key="3">
    <source>
        <dbReference type="PROSITE-ProRule" id="PRU00023"/>
    </source>
</evidence>
<keyword evidence="5" id="KW-1185">Reference proteome</keyword>
<feature type="region of interest" description="Disordered" evidence="4">
    <location>
        <begin position="1"/>
        <end position="59"/>
    </location>
</feature>
<dbReference type="PANTHER" id="PTHR24124:SF5">
    <property type="entry name" value="NF-KAPPA-B INHIBITOR ZETA"/>
    <property type="match status" value="1"/>
</dbReference>
<feature type="region of interest" description="Disordered" evidence="4">
    <location>
        <begin position="233"/>
        <end position="291"/>
    </location>
</feature>
<dbReference type="Gene3D" id="1.25.40.20">
    <property type="entry name" value="Ankyrin repeat-containing domain"/>
    <property type="match status" value="1"/>
</dbReference>
<proteinExistence type="predicted"/>
<organism evidence="5 6">
    <name type="scientific">Petromyzon marinus</name>
    <name type="common">Sea lamprey</name>
    <dbReference type="NCBI Taxonomy" id="7757"/>
    <lineage>
        <taxon>Eukaryota</taxon>
        <taxon>Metazoa</taxon>
        <taxon>Chordata</taxon>
        <taxon>Craniata</taxon>
        <taxon>Vertebrata</taxon>
        <taxon>Cyclostomata</taxon>
        <taxon>Hyperoartia</taxon>
        <taxon>Petromyzontiformes</taxon>
        <taxon>Petromyzontidae</taxon>
        <taxon>Petromyzon</taxon>
    </lineage>
</organism>
<dbReference type="PROSITE" id="PS50088">
    <property type="entry name" value="ANK_REPEAT"/>
    <property type="match status" value="2"/>
</dbReference>
<feature type="repeat" description="ANK" evidence="3">
    <location>
        <begin position="529"/>
        <end position="570"/>
    </location>
</feature>
<evidence type="ECO:0000313" key="6">
    <source>
        <dbReference type="RefSeq" id="XP_032820506.1"/>
    </source>
</evidence>
<reference evidence="6" key="1">
    <citation type="submission" date="2025-08" db="UniProtKB">
        <authorList>
            <consortium name="RefSeq"/>
        </authorList>
    </citation>
    <scope>IDENTIFICATION</scope>
    <source>
        <tissue evidence="6">Sperm</tissue>
    </source>
</reference>
<feature type="compositionally biased region" description="Pro residues" evidence="4">
    <location>
        <begin position="257"/>
        <end position="275"/>
    </location>
</feature>
<dbReference type="AlphaFoldDB" id="A0AAJ7X418"/>
<feature type="compositionally biased region" description="Basic and acidic residues" evidence="4">
    <location>
        <begin position="1"/>
        <end position="15"/>
    </location>
</feature>
<dbReference type="KEGG" id="pmrn:116948172"/>
<feature type="region of interest" description="Disordered" evidence="4">
    <location>
        <begin position="72"/>
        <end position="146"/>
    </location>
</feature>
<evidence type="ECO:0000256" key="2">
    <source>
        <dbReference type="ARBA" id="ARBA00023043"/>
    </source>
</evidence>
<sequence length="614" mass="66885">MRDTPRSPDDCHSRDSGMGLSPRAGTPASPCYGNGGGPSSPPESSCSARQTGGESQRVYQGVRVRCTVRTLLERQRNGQATGQTQVQGSLSTCMEDQRYIPNKRRGSGNTPVPSKRACPSQPPKQESDSAFEMPEMFQENSSEYQSDDLQEILDNILEIEERDMFKSSSPQPEVGTITHNPYNTPEVFLHLEDCWPDKKFSPTEPKPQEWPYAELDVGKVPKVDNKWAYISDREPQQQQQQQQAAPLCGRPGEQPRHQPPAPPAPPAAPAPPAPHLAPNVSSTCSQGGGSSFLDRQIQQMEQKLAHVTTQQLCQKDVDGDTLLHIAVVHGQRALAFVLARKMASHGYLDEREHNGLSALHLATVTNQPLIVGDLMRLGAENGTTDRWGRSLIHVCAEGGFLQVLEVLKRWCKQRGKVLDVDVTNFEGLTPLHCAVMAHGQTARELQAMLERPQNASGAAELVRLQQRKQHLLGTVAMLLGMGASLHAQDGKSGRSVIHLAVQDSNLELLDFLLRLPTCSPQLINMKAYNGNTALHVAAGMGNGGACGGGEQENVILALMHYGADPSVRNLENEQPLHLVYQGSASAELVKQILRGRAGVAQRARAPAQAILGRQ</sequence>
<dbReference type="SMART" id="SM00248">
    <property type="entry name" value="ANK"/>
    <property type="match status" value="6"/>
</dbReference>
<keyword evidence="1" id="KW-0677">Repeat</keyword>
<feature type="repeat" description="ANK" evidence="3">
    <location>
        <begin position="354"/>
        <end position="386"/>
    </location>
</feature>
<protein>
    <submittedName>
        <fullName evidence="6">NF-kappa-B inhibitor zeta-like</fullName>
    </submittedName>
</protein>
<dbReference type="Pfam" id="PF12796">
    <property type="entry name" value="Ank_2"/>
    <property type="match status" value="1"/>
</dbReference>
<feature type="compositionally biased region" description="Polar residues" evidence="4">
    <location>
        <begin position="48"/>
        <end position="58"/>
    </location>
</feature>
<gene>
    <name evidence="6" type="primary">LOC116948172</name>
</gene>
<dbReference type="GO" id="GO:0005634">
    <property type="term" value="C:nucleus"/>
    <property type="evidence" value="ECO:0007669"/>
    <property type="project" value="TreeGrafter"/>
</dbReference>
<evidence type="ECO:0000256" key="4">
    <source>
        <dbReference type="SAM" id="MobiDB-lite"/>
    </source>
</evidence>
<evidence type="ECO:0000313" key="5">
    <source>
        <dbReference type="Proteomes" id="UP001318040"/>
    </source>
</evidence>
<name>A0AAJ7X418_PETMA</name>
<dbReference type="InterPro" id="IPR002110">
    <property type="entry name" value="Ankyrin_rpt"/>
</dbReference>
<dbReference type="GeneID" id="116948172"/>
<dbReference type="InterPro" id="IPR036770">
    <property type="entry name" value="Ankyrin_rpt-contain_sf"/>
</dbReference>
<feature type="compositionally biased region" description="Polar residues" evidence="4">
    <location>
        <begin position="77"/>
        <end position="94"/>
    </location>
</feature>
<evidence type="ECO:0000256" key="1">
    <source>
        <dbReference type="ARBA" id="ARBA00022737"/>
    </source>
</evidence>
<keyword evidence="2 3" id="KW-0040">ANK repeat</keyword>
<dbReference type="SUPFAM" id="SSF48403">
    <property type="entry name" value="Ankyrin repeat"/>
    <property type="match status" value="1"/>
</dbReference>
<dbReference type="RefSeq" id="XP_032820506.1">
    <property type="nucleotide sequence ID" value="XM_032964615.1"/>
</dbReference>
<dbReference type="GO" id="GO:0010468">
    <property type="term" value="P:regulation of gene expression"/>
    <property type="evidence" value="ECO:0007669"/>
    <property type="project" value="TreeGrafter"/>
</dbReference>